<evidence type="ECO:0000256" key="1">
    <source>
        <dbReference type="ARBA" id="ARBA00004651"/>
    </source>
</evidence>
<dbReference type="SMR" id="A0A0C5BIH9"/>
<dbReference type="PROSITE" id="PS51257">
    <property type="entry name" value="PROKAR_LIPOPROTEIN"/>
    <property type="match status" value="1"/>
</dbReference>
<evidence type="ECO:0000256" key="10">
    <source>
        <dbReference type="SAM" id="Phobius"/>
    </source>
</evidence>
<feature type="transmembrane region" description="Helical" evidence="10">
    <location>
        <begin position="449"/>
        <end position="468"/>
    </location>
</feature>
<name>A0A0C5BIH9_MIMNO</name>
<keyword evidence="3" id="KW-1003">Cell membrane</keyword>
<accession>A0A0C5BIH9</accession>
<feature type="transmembrane region" description="Helical" evidence="10">
    <location>
        <begin position="7"/>
        <end position="29"/>
    </location>
</feature>
<protein>
    <submittedName>
        <fullName evidence="11">Mimachlamys nobilis clone SRB-like-1 scavenger receptor class B-like protein mRNA</fullName>
    </submittedName>
</protein>
<dbReference type="InterPro" id="IPR002159">
    <property type="entry name" value="CD36_fam"/>
</dbReference>
<evidence type="ECO:0000256" key="5">
    <source>
        <dbReference type="ARBA" id="ARBA00022989"/>
    </source>
</evidence>
<dbReference type="PANTHER" id="PTHR11923:SF51">
    <property type="entry name" value="LYSOSOME MEMBRANE PROTEIN 2"/>
    <property type="match status" value="1"/>
</dbReference>
<keyword evidence="6 10" id="KW-0472">Membrane</keyword>
<evidence type="ECO:0000256" key="8">
    <source>
        <dbReference type="ARBA" id="ARBA00023170"/>
    </source>
</evidence>
<dbReference type="Pfam" id="PF01130">
    <property type="entry name" value="CD36"/>
    <property type="match status" value="1"/>
</dbReference>
<dbReference type="GO" id="GO:0005886">
    <property type="term" value="C:plasma membrane"/>
    <property type="evidence" value="ECO:0007669"/>
    <property type="project" value="UniProtKB-SubCell"/>
</dbReference>
<keyword evidence="9" id="KW-0325">Glycoprotein</keyword>
<evidence type="ECO:0000256" key="6">
    <source>
        <dbReference type="ARBA" id="ARBA00023136"/>
    </source>
</evidence>
<dbReference type="PANTHER" id="PTHR11923">
    <property type="entry name" value="SCAVENGER RECEPTOR CLASS B TYPE-1 SR-B1"/>
    <property type="match status" value="1"/>
</dbReference>
<dbReference type="GO" id="GO:0005044">
    <property type="term" value="F:scavenger receptor activity"/>
    <property type="evidence" value="ECO:0007669"/>
    <property type="project" value="TreeGrafter"/>
</dbReference>
<dbReference type="InterPro" id="IPR005428">
    <property type="entry name" value="CD36/SCARB1/SNMP1"/>
</dbReference>
<dbReference type="GO" id="GO:0005737">
    <property type="term" value="C:cytoplasm"/>
    <property type="evidence" value="ECO:0007669"/>
    <property type="project" value="TreeGrafter"/>
</dbReference>
<comment type="subcellular location">
    <subcellularLocation>
        <location evidence="1">Cell membrane</location>
        <topology evidence="1">Multi-pass membrane protein</topology>
    </subcellularLocation>
</comment>
<evidence type="ECO:0000256" key="9">
    <source>
        <dbReference type="ARBA" id="ARBA00023180"/>
    </source>
</evidence>
<keyword evidence="5 10" id="KW-1133">Transmembrane helix</keyword>
<evidence type="ECO:0000256" key="7">
    <source>
        <dbReference type="ARBA" id="ARBA00023157"/>
    </source>
</evidence>
<dbReference type="AlphaFoldDB" id="A0A0C5BIH9"/>
<organism evidence="11">
    <name type="scientific">Mimachlamys nobilis</name>
    <name type="common">Noble scallop</name>
    <name type="synonym">Chlamys nobilis</name>
    <dbReference type="NCBI Taxonomy" id="106276"/>
    <lineage>
        <taxon>Eukaryota</taxon>
        <taxon>Metazoa</taxon>
        <taxon>Spiralia</taxon>
        <taxon>Lophotrochozoa</taxon>
        <taxon>Mollusca</taxon>
        <taxon>Bivalvia</taxon>
        <taxon>Autobranchia</taxon>
        <taxon>Pteriomorphia</taxon>
        <taxon>Pectinida</taxon>
        <taxon>Pectinoidea</taxon>
        <taxon>Pectinidae</taxon>
        <taxon>Mimachlamys</taxon>
    </lineage>
</organism>
<dbReference type="EMBL" id="KP323360">
    <property type="protein sequence ID" value="AJM13625.1"/>
    <property type="molecule type" value="mRNA"/>
</dbReference>
<reference evidence="11" key="1">
    <citation type="submission" date="2014-12" db="EMBL/GenBank/DDBJ databases">
        <authorList>
            <person name="Liu H."/>
            <person name="Zheng H."/>
            <person name="Guo Z."/>
            <person name="Zhang H."/>
        </authorList>
    </citation>
    <scope>NUCLEOTIDE SEQUENCE</scope>
</reference>
<evidence type="ECO:0000256" key="4">
    <source>
        <dbReference type="ARBA" id="ARBA00022692"/>
    </source>
</evidence>
<comment type="similarity">
    <text evidence="2">Belongs to the CD36 family.</text>
</comment>
<evidence type="ECO:0000256" key="3">
    <source>
        <dbReference type="ARBA" id="ARBA00022475"/>
    </source>
</evidence>
<keyword evidence="4 10" id="KW-0812">Transmembrane</keyword>
<keyword evidence="7" id="KW-1015">Disulfide bond</keyword>
<evidence type="ECO:0000256" key="2">
    <source>
        <dbReference type="ARBA" id="ARBA00010532"/>
    </source>
</evidence>
<evidence type="ECO:0000313" key="11">
    <source>
        <dbReference type="EMBL" id="AJM13625.1"/>
    </source>
</evidence>
<reference evidence="11" key="2">
    <citation type="journal article" date="2015" name="BMC Genomics">
        <title>A de novo transcriptome of the noble scallop, Chlamys nobilis , focusing on mining transcripts for carotenoid-based coloration.</title>
        <authorList>
            <person name="Liu H.Jr."/>
            <person name="Zheng H."/>
            <person name="Zhang H."/>
            <person name="Deng L."/>
            <person name="Liu W."/>
            <person name="Wang S."/>
            <person name="Meng F."/>
            <person name="Wang Y."/>
            <person name="Guo Z."/>
            <person name="Li S."/>
            <person name="Zhang G."/>
        </authorList>
    </citation>
    <scope>NUCLEOTIDE SEQUENCE</scope>
</reference>
<dbReference type="PRINTS" id="PR01610">
    <property type="entry name" value="CD36ANTIGEN"/>
</dbReference>
<proteinExistence type="evidence at transcript level"/>
<keyword evidence="8 11" id="KW-0675">Receptor</keyword>
<dbReference type="PRINTS" id="PR01609">
    <property type="entry name" value="CD36FAMILY"/>
</dbReference>
<sequence length="505" mass="57148">MSRSVKCSVFFLVFGAILIILGCVLIPVFHNFIHNEIKKQIPLKKGSTSYTNWVDPPVPIYFQVWVFDLVNPLEVTEQGATPAVFQKGPYSYREHRHKVNISFFDNGTVAYREKRSFTFDREMSVGPENETFTTVNLPMITIAELLRYEYDWLQEMVDALLEVVNDAELFLELSIADILWGYEDNLMKAIKDIANRFNHTFADDFGLFYNTNGSDDGMYTIFTGSDVQGVNKFNMIDKWNSKTSLGYWNTPPCDMINGTDGTMFPPFVEKSDNLYIFSTDICRSIYASYEKPVTQKGVDLYRFSVPPVVFERASLNENNAGFCTPPGNCLPSGVLNISVCKSGAPVVISNPHFLEADTEIIEGVIGMHPNKEEHETVLDVDPLTGLVFNAQKKLQLNAFLQRVNHIRSTSNIKETIFPIMWLNESALIDNKSANEYKSSLVTPIKVTQAVQYGLIVVGAFLFICALAFPIKHRMSQKNTDALVDIHNDRLTNDRPPTERTNLIQS</sequence>